<evidence type="ECO:0000256" key="5">
    <source>
        <dbReference type="SAM" id="Phobius"/>
    </source>
</evidence>
<feature type="transmembrane region" description="Helical" evidence="5">
    <location>
        <begin position="45"/>
        <end position="64"/>
    </location>
</feature>
<evidence type="ECO:0000313" key="7">
    <source>
        <dbReference type="EMBL" id="GEN25072.1"/>
    </source>
</evidence>
<reference evidence="8 9" key="1">
    <citation type="submission" date="2016-11" db="EMBL/GenBank/DDBJ databases">
        <authorList>
            <person name="Jaros S."/>
            <person name="Januszkiewicz K."/>
            <person name="Wedrychowicz H."/>
        </authorList>
    </citation>
    <scope>NUCLEOTIDE SEQUENCE [LARGE SCALE GENOMIC DNA]</scope>
    <source>
        <strain evidence="8 9">DSM 4740</strain>
    </source>
</reference>
<reference evidence="7 10" key="2">
    <citation type="submission" date="2019-07" db="EMBL/GenBank/DDBJ databases">
        <title>Whole genome shotgun sequence of Halomonas cupida NBRC 102219.</title>
        <authorList>
            <person name="Hosoyama A."/>
            <person name="Uohara A."/>
            <person name="Ohji S."/>
            <person name="Ichikawa N."/>
        </authorList>
    </citation>
    <scope>NUCLEOTIDE SEQUENCE [LARGE SCALE GENOMIC DNA]</scope>
    <source>
        <strain evidence="7 10">NBRC 102219</strain>
    </source>
</reference>
<dbReference type="EMBL" id="FRCA01000002">
    <property type="protein sequence ID" value="SHL66611.1"/>
    <property type="molecule type" value="Genomic_DNA"/>
</dbReference>
<evidence type="ECO:0000313" key="8">
    <source>
        <dbReference type="EMBL" id="SHL66611.1"/>
    </source>
</evidence>
<dbReference type="EMBL" id="BJXU01000123">
    <property type="protein sequence ID" value="GEN25072.1"/>
    <property type="molecule type" value="Genomic_DNA"/>
</dbReference>
<dbReference type="STRING" id="44933.SAMN05660971_01092"/>
<keyword evidence="4 5" id="KW-0472">Membrane</keyword>
<comment type="subcellular location">
    <subcellularLocation>
        <location evidence="1">Endomembrane system</location>
        <topology evidence="1">Multi-pass membrane protein</topology>
    </subcellularLocation>
</comment>
<keyword evidence="2 5" id="KW-0812">Transmembrane</keyword>
<gene>
    <name evidence="7" type="ORF">HCU01_30210</name>
    <name evidence="8" type="ORF">SAMN05660971_01092</name>
</gene>
<sequence length="115" mass="13233">MAIRDYLPIIGRFSQRSRAFKQILRALKLFVPMLRDVVSGRYRPVPWAAIGWMVAAFAYLVSPLDLVPDFLMLIGIVDDVVIVSWLLTRVDRSLVDYRAWRGEPEEPSDSDTHDI</sequence>
<name>A0A1M7CH49_9GAMM</name>
<evidence type="ECO:0000313" key="10">
    <source>
        <dbReference type="Proteomes" id="UP000321726"/>
    </source>
</evidence>
<dbReference type="RefSeq" id="WP_073434004.1">
    <property type="nucleotide sequence ID" value="NZ_BJXU01000123.1"/>
</dbReference>
<evidence type="ECO:0000256" key="2">
    <source>
        <dbReference type="ARBA" id="ARBA00022692"/>
    </source>
</evidence>
<dbReference type="Pfam" id="PF06803">
    <property type="entry name" value="DUF1232"/>
    <property type="match status" value="1"/>
</dbReference>
<feature type="domain" description="DUF1232" evidence="6">
    <location>
        <begin position="50"/>
        <end position="85"/>
    </location>
</feature>
<organism evidence="8 9">
    <name type="scientific">Halomonas cupida</name>
    <dbReference type="NCBI Taxonomy" id="44933"/>
    <lineage>
        <taxon>Bacteria</taxon>
        <taxon>Pseudomonadati</taxon>
        <taxon>Pseudomonadota</taxon>
        <taxon>Gammaproteobacteria</taxon>
        <taxon>Oceanospirillales</taxon>
        <taxon>Halomonadaceae</taxon>
        <taxon>Halomonas</taxon>
    </lineage>
</organism>
<dbReference type="Proteomes" id="UP000184123">
    <property type="component" value="Unassembled WGS sequence"/>
</dbReference>
<keyword evidence="3 5" id="KW-1133">Transmembrane helix</keyword>
<dbReference type="AlphaFoldDB" id="A0A1M7CH49"/>
<accession>A0A1M7CH49</accession>
<feature type="transmembrane region" description="Helical" evidence="5">
    <location>
        <begin position="70"/>
        <end position="88"/>
    </location>
</feature>
<dbReference type="Proteomes" id="UP000321726">
    <property type="component" value="Unassembled WGS sequence"/>
</dbReference>
<dbReference type="InterPro" id="IPR010652">
    <property type="entry name" value="DUF1232"/>
</dbReference>
<dbReference type="GO" id="GO:0012505">
    <property type="term" value="C:endomembrane system"/>
    <property type="evidence" value="ECO:0007669"/>
    <property type="project" value="UniProtKB-SubCell"/>
</dbReference>
<proteinExistence type="predicted"/>
<evidence type="ECO:0000313" key="9">
    <source>
        <dbReference type="Proteomes" id="UP000184123"/>
    </source>
</evidence>
<keyword evidence="10" id="KW-1185">Reference proteome</keyword>
<evidence type="ECO:0000256" key="1">
    <source>
        <dbReference type="ARBA" id="ARBA00004127"/>
    </source>
</evidence>
<protein>
    <submittedName>
        <fullName evidence="8">Uncharacterized membrane protein YkvA, DUF1232 family</fullName>
    </submittedName>
</protein>
<evidence type="ECO:0000256" key="3">
    <source>
        <dbReference type="ARBA" id="ARBA00022989"/>
    </source>
</evidence>
<evidence type="ECO:0000256" key="4">
    <source>
        <dbReference type="ARBA" id="ARBA00023136"/>
    </source>
</evidence>
<evidence type="ECO:0000259" key="6">
    <source>
        <dbReference type="Pfam" id="PF06803"/>
    </source>
</evidence>